<accession>A0A2K6F452</accession>
<evidence type="ECO:0000313" key="3">
    <source>
        <dbReference type="Ensembl" id="ENSPCOP00000008761.1"/>
    </source>
</evidence>
<evidence type="ECO:0000313" key="4">
    <source>
        <dbReference type="Proteomes" id="UP000233160"/>
    </source>
</evidence>
<name>A0A2K6F452_PROCO</name>
<dbReference type="PANTHER" id="PTHR35347:SF1">
    <property type="entry name" value="COILED-COIL DOMAIN-CONTAINING PROTEIN 175"/>
    <property type="match status" value="1"/>
</dbReference>
<reference evidence="3" key="1">
    <citation type="submission" date="2025-08" db="UniProtKB">
        <authorList>
            <consortium name="Ensembl"/>
        </authorList>
    </citation>
    <scope>IDENTIFICATION</scope>
</reference>
<dbReference type="Proteomes" id="UP000233160">
    <property type="component" value="Unassembled WGS sequence"/>
</dbReference>
<sequence>MALSSWTPKRGFGEKVVREAAVTTGPSLELCTFPSTLGSPIAAAALEQLLVVEQSLQSDYFKCNEEVRTFLKNIAVAVKKLEEMRKDTIDLLEIESMELSRLYYLLQTLPTTISSEFEECVRDARKLNLLEINEKQMRITRMNNETEFLKKEIIDLKEINEALGMKQEELSRQHKKFVLSLNRTMEEKATATVYINEIFTQTNLDREDLELQKACIQETKERMEKEKAEYLMRKQQLTTQIDEFKRNCELRRKDTLQRKKELDQTVAKISKIKETITTSTAVISDHNLEIARLHDSIRIWEYQVDELRKLCDGFIEPPLHFEISQEKTEDDSLGEERDSLESTCYSHFKNKELQQKMHTLIKQYKIVLSEEDKVFSQKRKIQNESQKQLIFISEKENFLSQRRVDIKNMEDGFGTLQELYRATKEVLRTQIKVLGNNLERETQRCVINQWRLACLRKKHARWTIKIKAEIEELIAGLKRAEIRRTDLLEETSLREKEICEFMAEIERLSTELKEDKQKFVIKEKKLIQELSKYEDIYIKEIQINKEKEEELVECLPQLHEAEEMYREKKRKLKELNNIVTGTCEAFSNQPRSQVRISLLSSNTGESSTQEKVKQELKQSRDQETKKSEDHFEILKNLENEIYVHDQKVDLLRLENKKLKKYILYMKNTTEKYTKGKQDLVRSSGDLSWQLIAEHTHYKDLWAEFKATMKDLVGNGEEILKDIKHLIKKLCERDEKIESISTWLKGNLEELYTLMKQESPTDLLRKQQLRAFEEKKCQLNNLVIPNTVTNIHLNIDTHFAVVLANSSFHLREFSR</sequence>
<proteinExistence type="predicted"/>
<feature type="coiled-coil region" evidence="1">
    <location>
        <begin position="206"/>
        <end position="247"/>
    </location>
</feature>
<dbReference type="OMA" id="VFMQKRK"/>
<feature type="region of interest" description="Disordered" evidence="2">
    <location>
        <begin position="600"/>
        <end position="627"/>
    </location>
</feature>
<dbReference type="AlphaFoldDB" id="A0A2K6F452"/>
<evidence type="ECO:0000256" key="1">
    <source>
        <dbReference type="SAM" id="Coils"/>
    </source>
</evidence>
<gene>
    <name evidence="3" type="primary">CCDC175</name>
</gene>
<evidence type="ECO:0000256" key="2">
    <source>
        <dbReference type="SAM" id="MobiDB-lite"/>
    </source>
</evidence>
<reference evidence="3" key="2">
    <citation type="submission" date="2025-09" db="UniProtKB">
        <authorList>
            <consortium name="Ensembl"/>
        </authorList>
    </citation>
    <scope>IDENTIFICATION</scope>
</reference>
<feature type="coiled-coil region" evidence="1">
    <location>
        <begin position="132"/>
        <end position="159"/>
    </location>
</feature>
<dbReference type="InterPro" id="IPR038834">
    <property type="entry name" value="CCDC175"/>
</dbReference>
<dbReference type="STRING" id="379532.ENSPCOP00000008761"/>
<keyword evidence="4" id="KW-1185">Reference proteome</keyword>
<dbReference type="PANTHER" id="PTHR35347">
    <property type="entry name" value="COILED-COIL DOMAIN-CONTAINING PROTEIN 175"/>
    <property type="match status" value="1"/>
</dbReference>
<protein>
    <submittedName>
        <fullName evidence="3">Coiled-coil domain containing 175</fullName>
    </submittedName>
</protein>
<dbReference type="Ensembl" id="ENSPCOT00000019317.1">
    <property type="protein sequence ID" value="ENSPCOP00000008761.1"/>
    <property type="gene ID" value="ENSPCOG00000015679.1"/>
</dbReference>
<keyword evidence="1" id="KW-0175">Coiled coil</keyword>
<dbReference type="GeneTree" id="ENSGT00390000001277"/>
<feature type="compositionally biased region" description="Basic and acidic residues" evidence="2">
    <location>
        <begin position="608"/>
        <end position="627"/>
    </location>
</feature>
<organism evidence="3 4">
    <name type="scientific">Propithecus coquereli</name>
    <name type="common">Coquerel's sifaka</name>
    <name type="synonym">Propithecus verreauxi coquereli</name>
    <dbReference type="NCBI Taxonomy" id="379532"/>
    <lineage>
        <taxon>Eukaryota</taxon>
        <taxon>Metazoa</taxon>
        <taxon>Chordata</taxon>
        <taxon>Craniata</taxon>
        <taxon>Vertebrata</taxon>
        <taxon>Euteleostomi</taxon>
        <taxon>Mammalia</taxon>
        <taxon>Eutheria</taxon>
        <taxon>Euarchontoglires</taxon>
        <taxon>Primates</taxon>
        <taxon>Strepsirrhini</taxon>
        <taxon>Lemuriformes</taxon>
        <taxon>Indriidae</taxon>
        <taxon>Propithecus</taxon>
    </lineage>
</organism>